<evidence type="ECO:0000313" key="1">
    <source>
        <dbReference type="EMBL" id="GFD59095.1"/>
    </source>
</evidence>
<dbReference type="AlphaFoldDB" id="A0A699XGN7"/>
<comment type="caution">
    <text evidence="1">The sequence shown here is derived from an EMBL/GenBank/DDBJ whole genome shotgun (WGS) entry which is preliminary data.</text>
</comment>
<proteinExistence type="predicted"/>
<gene>
    <name evidence="1" type="ORF">Tci_931064</name>
</gene>
<accession>A0A699XGN7</accession>
<feature type="non-terminal residue" evidence="1">
    <location>
        <position position="83"/>
    </location>
</feature>
<dbReference type="EMBL" id="BKCJ011860992">
    <property type="protein sequence ID" value="GFD59095.1"/>
    <property type="molecule type" value="Genomic_DNA"/>
</dbReference>
<organism evidence="1">
    <name type="scientific">Tanacetum cinerariifolium</name>
    <name type="common">Dalmatian daisy</name>
    <name type="synonym">Chrysanthemum cinerariifolium</name>
    <dbReference type="NCBI Taxonomy" id="118510"/>
    <lineage>
        <taxon>Eukaryota</taxon>
        <taxon>Viridiplantae</taxon>
        <taxon>Streptophyta</taxon>
        <taxon>Embryophyta</taxon>
        <taxon>Tracheophyta</taxon>
        <taxon>Spermatophyta</taxon>
        <taxon>Magnoliopsida</taxon>
        <taxon>eudicotyledons</taxon>
        <taxon>Gunneridae</taxon>
        <taxon>Pentapetalae</taxon>
        <taxon>asterids</taxon>
        <taxon>campanulids</taxon>
        <taxon>Asterales</taxon>
        <taxon>Asteraceae</taxon>
        <taxon>Asteroideae</taxon>
        <taxon>Anthemideae</taxon>
        <taxon>Anthemidinae</taxon>
        <taxon>Tanacetum</taxon>
    </lineage>
</organism>
<protein>
    <submittedName>
        <fullName evidence="1">Uncharacterized protein</fullName>
    </submittedName>
</protein>
<feature type="non-terminal residue" evidence="1">
    <location>
        <position position="1"/>
    </location>
</feature>
<name>A0A699XGN7_TANCI</name>
<reference evidence="1" key="1">
    <citation type="journal article" date="2019" name="Sci. Rep.">
        <title>Draft genome of Tanacetum cinerariifolium, the natural source of mosquito coil.</title>
        <authorList>
            <person name="Yamashiro T."/>
            <person name="Shiraishi A."/>
            <person name="Satake H."/>
            <person name="Nakayama K."/>
        </authorList>
    </citation>
    <scope>NUCLEOTIDE SEQUENCE</scope>
</reference>
<sequence length="83" mass="9039">AGRAALRQAWRKQDVVDAQAAVAAEGHLAVVPPAVLLFRLVEQAEGVAEAQAVQRQQRLALGHRAVDLASPYFRIVDVAVFRR</sequence>